<dbReference type="Gene3D" id="2.130.10.10">
    <property type="entry name" value="YVTN repeat-like/Quinoprotein amine dehydrogenase"/>
    <property type="match status" value="1"/>
</dbReference>
<feature type="signal peptide" evidence="12">
    <location>
        <begin position="1"/>
        <end position="23"/>
    </location>
</feature>
<feature type="domain" description="ER membrane protein complex subunit 1 C-terminal" evidence="13">
    <location>
        <begin position="747"/>
        <end position="953"/>
    </location>
</feature>
<dbReference type="PANTHER" id="PTHR21573:SF0">
    <property type="entry name" value="ER MEMBRANE PROTEIN COMPLEX SUBUNIT 1"/>
    <property type="match status" value="1"/>
</dbReference>
<feature type="chain" id="PRO_5012742445" description="ER membrane protein complex subunit 1" evidence="12">
    <location>
        <begin position="24"/>
        <end position="954"/>
    </location>
</feature>
<dbReference type="InterPro" id="IPR015943">
    <property type="entry name" value="WD40/YVTN_repeat-like_dom_sf"/>
</dbReference>
<evidence type="ECO:0000256" key="3">
    <source>
        <dbReference type="ARBA" id="ARBA00011276"/>
    </source>
</evidence>
<dbReference type="Proteomes" id="UP000218231">
    <property type="component" value="Unassembled WGS sequence"/>
</dbReference>
<dbReference type="GO" id="GO:0072546">
    <property type="term" value="C:EMC complex"/>
    <property type="evidence" value="ECO:0007669"/>
    <property type="project" value="InterPro"/>
</dbReference>
<reference evidence="15 16" key="1">
    <citation type="journal article" date="2017" name="Curr. Biol.">
        <title>Genome architecture and evolution of a unichromosomal asexual nematode.</title>
        <authorList>
            <person name="Fradin H."/>
            <person name="Zegar C."/>
            <person name="Gutwein M."/>
            <person name="Lucas J."/>
            <person name="Kovtun M."/>
            <person name="Corcoran D."/>
            <person name="Baugh L.R."/>
            <person name="Kiontke K."/>
            <person name="Gunsalus K."/>
            <person name="Fitch D.H."/>
            <person name="Piano F."/>
        </authorList>
    </citation>
    <scope>NUCLEOTIDE SEQUENCE [LARGE SCALE GENOMIC DNA]</scope>
    <source>
        <strain evidence="15">PF1309</strain>
    </source>
</reference>
<dbReference type="InterPro" id="IPR058545">
    <property type="entry name" value="Beta-prop_EMC1_1st"/>
</dbReference>
<evidence type="ECO:0000256" key="6">
    <source>
        <dbReference type="ARBA" id="ARBA00022729"/>
    </source>
</evidence>
<dbReference type="Pfam" id="PF07774">
    <property type="entry name" value="EMC1_C"/>
    <property type="match status" value="1"/>
</dbReference>
<accession>A0A2A2JAI3</accession>
<comment type="similarity">
    <text evidence="2">Belongs to the EMC1 family.</text>
</comment>
<dbReference type="EMBL" id="LIAE01010569">
    <property type="protein sequence ID" value="PAV58609.1"/>
    <property type="molecule type" value="Genomic_DNA"/>
</dbReference>
<evidence type="ECO:0000259" key="14">
    <source>
        <dbReference type="Pfam" id="PF25293"/>
    </source>
</evidence>
<comment type="subunit">
    <text evidence="3">Component of the ER membrane protein complex (EMC).</text>
</comment>
<dbReference type="GO" id="GO:0034975">
    <property type="term" value="P:protein folding in endoplasmic reticulum"/>
    <property type="evidence" value="ECO:0007669"/>
    <property type="project" value="TreeGrafter"/>
</dbReference>
<keyword evidence="7" id="KW-0256">Endoplasmic reticulum</keyword>
<gene>
    <name evidence="15" type="ORF">WR25_16034</name>
</gene>
<dbReference type="AlphaFoldDB" id="A0A2A2JAI3"/>
<dbReference type="PANTHER" id="PTHR21573">
    <property type="entry name" value="ER MEMBRANE PROTEIN COMPLEX SUBUNIT 1"/>
    <property type="match status" value="1"/>
</dbReference>
<dbReference type="STRING" id="2018661.A0A2A2JAI3"/>
<comment type="caution">
    <text evidence="15">The sequence shown here is derived from an EMBL/GenBank/DDBJ whole genome shotgun (WGS) entry which is preliminary data.</text>
</comment>
<protein>
    <recommendedName>
        <fullName evidence="4">ER membrane protein complex subunit 1</fullName>
    </recommendedName>
</protein>
<evidence type="ECO:0000256" key="4">
    <source>
        <dbReference type="ARBA" id="ARBA00020824"/>
    </source>
</evidence>
<feature type="domain" description="EMC1 first beta-propeller" evidence="14">
    <location>
        <begin position="24"/>
        <end position="389"/>
    </location>
</feature>
<evidence type="ECO:0000256" key="1">
    <source>
        <dbReference type="ARBA" id="ARBA00004115"/>
    </source>
</evidence>
<evidence type="ECO:0000256" key="8">
    <source>
        <dbReference type="ARBA" id="ARBA00022989"/>
    </source>
</evidence>
<keyword evidence="8 11" id="KW-1133">Transmembrane helix</keyword>
<evidence type="ECO:0000313" key="15">
    <source>
        <dbReference type="EMBL" id="PAV58609.1"/>
    </source>
</evidence>
<evidence type="ECO:0000256" key="7">
    <source>
        <dbReference type="ARBA" id="ARBA00022824"/>
    </source>
</evidence>
<organism evidence="15 16">
    <name type="scientific">Diploscapter pachys</name>
    <dbReference type="NCBI Taxonomy" id="2018661"/>
    <lineage>
        <taxon>Eukaryota</taxon>
        <taxon>Metazoa</taxon>
        <taxon>Ecdysozoa</taxon>
        <taxon>Nematoda</taxon>
        <taxon>Chromadorea</taxon>
        <taxon>Rhabditida</taxon>
        <taxon>Rhabditina</taxon>
        <taxon>Rhabditomorpha</taxon>
        <taxon>Rhabditoidea</taxon>
        <taxon>Rhabditidae</taxon>
        <taxon>Diploscapter</taxon>
    </lineage>
</organism>
<name>A0A2A2JAI3_9BILA</name>
<keyword evidence="10" id="KW-0325">Glycoprotein</keyword>
<feature type="transmembrane region" description="Helical" evidence="11">
    <location>
        <begin position="921"/>
        <end position="939"/>
    </location>
</feature>
<keyword evidence="6 12" id="KW-0732">Signal</keyword>
<dbReference type="Pfam" id="PF25293">
    <property type="entry name" value="Beta-prop_EMC1_N"/>
    <property type="match status" value="1"/>
</dbReference>
<dbReference type="InterPro" id="IPR026895">
    <property type="entry name" value="EMC1"/>
</dbReference>
<evidence type="ECO:0000256" key="11">
    <source>
        <dbReference type="SAM" id="Phobius"/>
    </source>
</evidence>
<keyword evidence="5 11" id="KW-0812">Transmembrane</keyword>
<evidence type="ECO:0000256" key="2">
    <source>
        <dbReference type="ARBA" id="ARBA00007904"/>
    </source>
</evidence>
<evidence type="ECO:0000259" key="13">
    <source>
        <dbReference type="Pfam" id="PF07774"/>
    </source>
</evidence>
<evidence type="ECO:0000256" key="10">
    <source>
        <dbReference type="ARBA" id="ARBA00023180"/>
    </source>
</evidence>
<dbReference type="InterPro" id="IPR011047">
    <property type="entry name" value="Quinoprotein_ADH-like_sf"/>
</dbReference>
<dbReference type="InterPro" id="IPR011678">
    <property type="entry name" value="EMC1_C"/>
</dbReference>
<evidence type="ECO:0000256" key="5">
    <source>
        <dbReference type="ARBA" id="ARBA00022692"/>
    </source>
</evidence>
<sequence>MGIMKRIGIGLIFLLTIFKSCYSIYEDQVGKWDWRQQLVGCPISATFEGQSKAASSNSQRQPQLVVVSKEQAIAALNMNTGKIAWRRLQEANITNPEAFKTIVDEKYIYSLVDDGRILRVWTRRTGTLSWQEKLEETPQNGPTSLLANNDEVLVLSGQTLSVFTKKGVFKHKMQVEKSTWVQLHTLPTQDVVLLSLSASTLTVQQVKDAGNFLLKGRIQLKAASGEKCILIGAHMACYHSDSLQIVDLSGQTVKGPSEVATGTSIRDLFALENDRIGVRGPDSVSVFDLTGKKIFTIQEKNIEAAEAVKNAVILITKTQIGVYDAKDGKQVFKMNIPASTFERASATRIFVNQLKDEYEILAVFADCRVELFVVNPGRNQVTSEWCREEGLARLAQVEMVDLPLSESQQLIEDEFEGAAGNIISSLIKRCVTQLGQLKRWFIRTLREMFTLSHSIKTQVNSFATLAEVLRNAGKYSHERGSLPLERDLFNLRKMIVASSLDGVVYGLDSNDGAVIWKLQLSKVVPPGALKTALGKEKIPLFVQRTTAHYQLKGQMAVAFQNAINSNGVIVLFDPITGEIVEKHQLSRPIKRVEILPFLGADHVHSLLILDDSERISFVPKLPDEIAISASPIFLMDVDPKGNLDGYKVNFIEKRLVKQWHTNLGLDSNERIVISQGKPAHEKVHSQGRVLIDRNVDYKYLNPNLVALASVDTIHQQISLFLVDSVTGQLVHTAKLLKASPPIHLVHCENWLAYAYWSDRGRRTEIGIMELYEGEEKSNKQKFDSLVPTKTPPSVVAQSYIYAQGVDAMAVSETEQGLTNKAILFALPLGGIHEVTRRFIDATRPLELTQEMREEMMIPYMPEIPVAPEDMVNYNQTVYNIRGIKTAPAGLESTSLMFAYGIDVFFTRLYPSGTFDILKDDFDHLLISVVLLGLILGSIISKRIARSNALNAAWA</sequence>
<proteinExistence type="inferred from homology"/>
<evidence type="ECO:0000256" key="9">
    <source>
        <dbReference type="ARBA" id="ARBA00023136"/>
    </source>
</evidence>
<keyword evidence="16" id="KW-1185">Reference proteome</keyword>
<evidence type="ECO:0000313" key="16">
    <source>
        <dbReference type="Proteomes" id="UP000218231"/>
    </source>
</evidence>
<dbReference type="OrthoDB" id="28092at2759"/>
<dbReference type="SUPFAM" id="SSF50998">
    <property type="entry name" value="Quinoprotein alcohol dehydrogenase-like"/>
    <property type="match status" value="1"/>
</dbReference>
<evidence type="ECO:0000256" key="12">
    <source>
        <dbReference type="SAM" id="SignalP"/>
    </source>
</evidence>
<comment type="subcellular location">
    <subcellularLocation>
        <location evidence="1">Endoplasmic reticulum membrane</location>
        <topology evidence="1">Single-pass type I membrane protein</topology>
    </subcellularLocation>
</comment>
<keyword evidence="9 11" id="KW-0472">Membrane</keyword>